<feature type="compositionally biased region" description="Low complexity" evidence="1">
    <location>
        <begin position="317"/>
        <end position="327"/>
    </location>
</feature>
<dbReference type="PANTHER" id="PTHR48125">
    <property type="entry name" value="LP07818P1"/>
    <property type="match status" value="1"/>
</dbReference>
<gene>
    <name evidence="2" type="ORF">H696_01417</name>
</gene>
<dbReference type="EMBL" id="KB932202">
    <property type="protein sequence ID" value="KCV72010.1"/>
    <property type="molecule type" value="Genomic_DNA"/>
</dbReference>
<feature type="compositionally biased region" description="Pro residues" evidence="1">
    <location>
        <begin position="297"/>
        <end position="316"/>
    </location>
</feature>
<evidence type="ECO:0000256" key="1">
    <source>
        <dbReference type="SAM" id="MobiDB-lite"/>
    </source>
</evidence>
<feature type="compositionally biased region" description="Low complexity" evidence="1">
    <location>
        <begin position="385"/>
        <end position="396"/>
    </location>
</feature>
<feature type="region of interest" description="Disordered" evidence="1">
    <location>
        <begin position="261"/>
        <end position="327"/>
    </location>
</feature>
<dbReference type="AlphaFoldDB" id="A0A058ZC75"/>
<feature type="region of interest" description="Disordered" evidence="1">
    <location>
        <begin position="639"/>
        <end position="665"/>
    </location>
</feature>
<name>A0A058ZC75_FONAL</name>
<reference evidence="2" key="1">
    <citation type="submission" date="2013-04" db="EMBL/GenBank/DDBJ databases">
        <title>The Genome Sequence of Fonticula alba ATCC 38817.</title>
        <authorList>
            <consortium name="The Broad Institute Genomics Platform"/>
            <person name="Russ C."/>
            <person name="Cuomo C."/>
            <person name="Burger G."/>
            <person name="Gray M.W."/>
            <person name="Holland P.W.H."/>
            <person name="King N."/>
            <person name="Lang F.B.F."/>
            <person name="Roger A.J."/>
            <person name="Ruiz-Trillo I."/>
            <person name="Brown M."/>
            <person name="Walker B."/>
            <person name="Young S."/>
            <person name="Zeng Q."/>
            <person name="Gargeya S."/>
            <person name="Fitzgerald M."/>
            <person name="Haas B."/>
            <person name="Abouelleil A."/>
            <person name="Allen A.W."/>
            <person name="Alvarado L."/>
            <person name="Arachchi H.M."/>
            <person name="Berlin A.M."/>
            <person name="Chapman S.B."/>
            <person name="Gainer-Dewar J."/>
            <person name="Goldberg J."/>
            <person name="Griggs A."/>
            <person name="Gujja S."/>
            <person name="Hansen M."/>
            <person name="Howarth C."/>
            <person name="Imamovic A."/>
            <person name="Ireland A."/>
            <person name="Larimer J."/>
            <person name="McCowan C."/>
            <person name="Murphy C."/>
            <person name="Pearson M."/>
            <person name="Poon T.W."/>
            <person name="Priest M."/>
            <person name="Roberts A."/>
            <person name="Saif S."/>
            <person name="Shea T."/>
            <person name="Sisk P."/>
            <person name="Sykes S."/>
            <person name="Wortman J."/>
            <person name="Nusbaum C."/>
            <person name="Birren B."/>
        </authorList>
    </citation>
    <scope>NUCLEOTIDE SEQUENCE [LARGE SCALE GENOMIC DNA]</scope>
    <source>
        <strain evidence="2">ATCC 38817</strain>
    </source>
</reference>
<feature type="region of interest" description="Disordered" evidence="1">
    <location>
        <begin position="922"/>
        <end position="951"/>
    </location>
</feature>
<feature type="compositionally biased region" description="Low complexity" evidence="1">
    <location>
        <begin position="261"/>
        <end position="282"/>
    </location>
</feature>
<feature type="compositionally biased region" description="Low complexity" evidence="1">
    <location>
        <begin position="639"/>
        <end position="660"/>
    </location>
</feature>
<feature type="region of interest" description="Disordered" evidence="1">
    <location>
        <begin position="358"/>
        <end position="396"/>
    </location>
</feature>
<proteinExistence type="predicted"/>
<dbReference type="Proteomes" id="UP000030693">
    <property type="component" value="Unassembled WGS sequence"/>
</dbReference>
<evidence type="ECO:0000313" key="3">
    <source>
        <dbReference type="Proteomes" id="UP000030693"/>
    </source>
</evidence>
<evidence type="ECO:0000313" key="2">
    <source>
        <dbReference type="EMBL" id="KCV72010.1"/>
    </source>
</evidence>
<organism evidence="2">
    <name type="scientific">Fonticula alba</name>
    <name type="common">Slime mold</name>
    <dbReference type="NCBI Taxonomy" id="691883"/>
    <lineage>
        <taxon>Eukaryota</taxon>
        <taxon>Rotosphaerida</taxon>
        <taxon>Fonticulaceae</taxon>
        <taxon>Fonticula</taxon>
    </lineage>
</organism>
<sequence>MPHHATPSLRAGWDFFCSDEGPAQDARLVADQFFEARSAAHLTPPTVEFAAAELGTFWQAGGTSVAEWFSAVTHLAAERAPPGMVASAAPGPGQPPAAAVPPTAAPLCVPSSVAASGSASSSCSSVLAPAGAGGILPAPTPRQCSNRFADFLRGELPSQLDLASGLQADVQPGYNALLGSWHGLAVRRECGFGAGAHAESYRLRLRDARALALKSSQNDLAQHLYDRTRMAWHRHCARGGAWLCQVEVVLSGGGSVPPAGAVAGGPANAPSPAGRAAPASSPARPPAGGRGAGPGPGARPGPGAPPSPGPMPPPVAVSPDPGATTPNDLALARLLRLIAGEDIGKPTSPVAAAAAAAAAAAGPRPSVTRAARRPPGGPAGRRPGHAAGPDAGSQSGATASAMSAAVANVLAAVPAAAKVAPPLKVPASAWASPCQCFVGAWLARVSPRTRTLGLRRVVVEASDSHVIVCRPLGGPGPGDPAGAPPPHEVPCIKQRFPQCFPALARGSAAADLFLKTEEVARVAHASPEVQFSLSDVSSWLTPKANTLVLHVTPTHNVVLRFRPSREYLNTRYHLSCFPRSELSHPSSFEQEMAAAMPAGLGAGGQNFLPSPFSGGADFALRDGGGLLFPGSAAATAARSRAASTSAETSARSRSSTNASRFGLSRDPPVHDELPLFLSGVNEMQNSLLVILNLHTRATHLLQHQLKVMGESARQQIAGPAASDLALFRASDSLARIWGCFRFNEALHRLSISRQDPAAGGGATADWPAALNSDWWETWMGKPVAVPSSSRPRPGRVVPPVHSNKWAHFMVHENISSLSVFSAQLLASLASCDAATSQAIATALHNVRSRDGRQYYWASAGAVVAECLLHALGYHPSAPQPPPGRAGAPAPVGPPGRAELFELLTHTLSTSPLWSVVTSPTTFSTRAQRPGPSGRMIGQSLPRTGSCPSLEDQHAEDMPELHFRAASLLTEREVIARQSSTLAFEVLVSLFRIAFCHTVRQLRTAPDIRHAAEFALSDIVKVLQSLRASGRVLSLDNLRLYMSWKMDEA</sequence>
<dbReference type="RefSeq" id="XP_009493588.1">
    <property type="nucleotide sequence ID" value="XM_009495313.1"/>
</dbReference>
<keyword evidence="3" id="KW-1185">Reference proteome</keyword>
<dbReference type="PANTHER" id="PTHR48125:SF10">
    <property type="entry name" value="OS12G0136300 PROTEIN"/>
    <property type="match status" value="1"/>
</dbReference>
<protein>
    <submittedName>
        <fullName evidence="2">Uncharacterized protein</fullName>
    </submittedName>
</protein>
<dbReference type="GeneID" id="20526142"/>
<accession>A0A058ZC75</accession>